<reference evidence="2 3" key="1">
    <citation type="submission" date="2020-08" db="EMBL/GenBank/DDBJ databases">
        <title>Aphidius gifuensis genome sequencing and assembly.</title>
        <authorList>
            <person name="Du Z."/>
        </authorList>
    </citation>
    <scope>NUCLEOTIDE SEQUENCE [LARGE SCALE GENOMIC DNA]</scope>
    <source>
        <strain evidence="2">YNYX2018</strain>
        <tissue evidence="2">Adults</tissue>
    </source>
</reference>
<evidence type="ECO:0000313" key="2">
    <source>
        <dbReference type="EMBL" id="KAF7995120.1"/>
    </source>
</evidence>
<evidence type="ECO:0000313" key="3">
    <source>
        <dbReference type="Proteomes" id="UP000639338"/>
    </source>
</evidence>
<dbReference type="AlphaFoldDB" id="A0A835CW64"/>
<protein>
    <submittedName>
        <fullName evidence="2">Uncharacterized protein</fullName>
    </submittedName>
</protein>
<sequence length="66" mass="7622">MAAGNSRSPRRHYSGSSRSRKSFSPRRVPQTQQQPQQQQQQQLRSPIDQSSQHNNMMDVVNLSDQQ</sequence>
<organism evidence="2 3">
    <name type="scientific">Aphidius gifuensis</name>
    <name type="common">Parasitoid wasp</name>
    <dbReference type="NCBI Taxonomy" id="684658"/>
    <lineage>
        <taxon>Eukaryota</taxon>
        <taxon>Metazoa</taxon>
        <taxon>Ecdysozoa</taxon>
        <taxon>Arthropoda</taxon>
        <taxon>Hexapoda</taxon>
        <taxon>Insecta</taxon>
        <taxon>Pterygota</taxon>
        <taxon>Neoptera</taxon>
        <taxon>Endopterygota</taxon>
        <taxon>Hymenoptera</taxon>
        <taxon>Apocrita</taxon>
        <taxon>Ichneumonoidea</taxon>
        <taxon>Braconidae</taxon>
        <taxon>Aphidiinae</taxon>
        <taxon>Aphidius</taxon>
    </lineage>
</organism>
<evidence type="ECO:0000256" key="1">
    <source>
        <dbReference type="SAM" id="MobiDB-lite"/>
    </source>
</evidence>
<feature type="region of interest" description="Disordered" evidence="1">
    <location>
        <begin position="1"/>
        <end position="66"/>
    </location>
</feature>
<feature type="compositionally biased region" description="Polar residues" evidence="1">
    <location>
        <begin position="43"/>
        <end position="55"/>
    </location>
</feature>
<gene>
    <name evidence="2" type="ORF">HCN44_004592</name>
</gene>
<dbReference type="Proteomes" id="UP000639338">
    <property type="component" value="Unassembled WGS sequence"/>
</dbReference>
<feature type="compositionally biased region" description="Low complexity" evidence="1">
    <location>
        <begin position="25"/>
        <end position="42"/>
    </location>
</feature>
<keyword evidence="3" id="KW-1185">Reference proteome</keyword>
<name>A0A835CW64_APHGI</name>
<proteinExistence type="predicted"/>
<accession>A0A835CW64</accession>
<feature type="compositionally biased region" description="Basic residues" evidence="1">
    <location>
        <begin position="8"/>
        <end position="24"/>
    </location>
</feature>
<dbReference type="EMBL" id="JACMRX010000002">
    <property type="protein sequence ID" value="KAF7995120.1"/>
    <property type="molecule type" value="Genomic_DNA"/>
</dbReference>
<comment type="caution">
    <text evidence="2">The sequence shown here is derived from an EMBL/GenBank/DDBJ whole genome shotgun (WGS) entry which is preliminary data.</text>
</comment>